<sequence length="178" mass="20297">MIAEDTQPDDHLGNLQSIWLVFEHHKIFDTAEALNCYEKDSRHALFDRGPKAWAAVLHIKLAKAGLGQMLFDLSRQVQPEYVYLVPDLADKHADHLHEAMQRILLKYILPLWNTDGIPLYKSIHRSVPEIIKSAEYAYTNGRPQEFKAPNEADTKKRGLCCIFPPSYVTSEIPVLAGF</sequence>
<protein>
    <submittedName>
        <fullName evidence="1">Uncharacterized protein</fullName>
    </submittedName>
</protein>
<name>A0ABR3IZ06_9AGAR</name>
<reference evidence="2" key="1">
    <citation type="submission" date="2024-06" db="EMBL/GenBank/DDBJ databases">
        <title>Multi-omics analyses provide insights into the biosynthesis of the anticancer antibiotic pleurotin in Hohenbuehelia grisea.</title>
        <authorList>
            <person name="Weaver J.A."/>
            <person name="Alberti F."/>
        </authorList>
    </citation>
    <scope>NUCLEOTIDE SEQUENCE [LARGE SCALE GENOMIC DNA]</scope>
    <source>
        <strain evidence="2">T-177</strain>
    </source>
</reference>
<dbReference type="EMBL" id="JASNQZ010000014">
    <property type="protein sequence ID" value="KAL0948325.1"/>
    <property type="molecule type" value="Genomic_DNA"/>
</dbReference>
<accession>A0ABR3IZ06</accession>
<organism evidence="1 2">
    <name type="scientific">Hohenbuehelia grisea</name>
    <dbReference type="NCBI Taxonomy" id="104357"/>
    <lineage>
        <taxon>Eukaryota</taxon>
        <taxon>Fungi</taxon>
        <taxon>Dikarya</taxon>
        <taxon>Basidiomycota</taxon>
        <taxon>Agaricomycotina</taxon>
        <taxon>Agaricomycetes</taxon>
        <taxon>Agaricomycetidae</taxon>
        <taxon>Agaricales</taxon>
        <taxon>Pleurotineae</taxon>
        <taxon>Pleurotaceae</taxon>
        <taxon>Hohenbuehelia</taxon>
    </lineage>
</organism>
<evidence type="ECO:0000313" key="1">
    <source>
        <dbReference type="EMBL" id="KAL0948325.1"/>
    </source>
</evidence>
<dbReference type="Proteomes" id="UP001556367">
    <property type="component" value="Unassembled WGS sequence"/>
</dbReference>
<comment type="caution">
    <text evidence="1">The sequence shown here is derived from an EMBL/GenBank/DDBJ whole genome shotgun (WGS) entry which is preliminary data.</text>
</comment>
<keyword evidence="2" id="KW-1185">Reference proteome</keyword>
<proteinExistence type="predicted"/>
<evidence type="ECO:0000313" key="2">
    <source>
        <dbReference type="Proteomes" id="UP001556367"/>
    </source>
</evidence>
<gene>
    <name evidence="1" type="ORF">HGRIS_010913</name>
</gene>